<reference evidence="1 2" key="1">
    <citation type="submission" date="2016-09" db="EMBL/GenBank/DDBJ databases">
        <title>Metabolic pathway, cell adaptation mechanisms and a novel monoxygenase revealed through proteogenomic-transcription analysis of a Sphingomonas haloaromaticamans strain degrading the fungicide ortho-phenylphenol.</title>
        <authorList>
            <person name="Perruchon C."/>
            <person name="Papadopoulou E.S."/>
            <person name="Rousidou C."/>
            <person name="Vasileiadis S."/>
            <person name="Tanou G."/>
            <person name="Amoutzias G."/>
            <person name="Molassiotis A."/>
            <person name="Karpouzas D.G."/>
        </authorList>
    </citation>
    <scope>NUCLEOTIDE SEQUENCE [LARGE SCALE GENOMIC DNA]</scope>
    <source>
        <strain evidence="1 2">P3</strain>
    </source>
</reference>
<sequence length="248" mass="26587">MIQAALLLLTAATAPPASIGAEQAERAFAAMAQRDGQWTAFRAYAARDGLMFAPEPVKAQAFLAGRENPPVPVMWWPATAITACDGSLAISTGPWIGAAEGGTGTFTTVWRRQADGGWKWLLDHGRSTPAFVPAGRAVAHMFPDCSSRAEKPARAQRLAEETSLAPDRRLAADAVQQREGRMPEKAVRTLALQPQGALIAEGRSDDATLAWQAHALKGGKPGAHDLAVWQWRGADGWRIVLYETIGIE</sequence>
<dbReference type="SUPFAM" id="SSF54427">
    <property type="entry name" value="NTF2-like"/>
    <property type="match status" value="1"/>
</dbReference>
<dbReference type="InterPro" id="IPR032710">
    <property type="entry name" value="NTF2-like_dom_sf"/>
</dbReference>
<dbReference type="AlphaFoldDB" id="A0A1S1HIB6"/>
<dbReference type="OrthoDB" id="7201546at2"/>
<accession>A0A1S1HIB6</accession>
<dbReference type="EMBL" id="MIPT01000001">
    <property type="protein sequence ID" value="OHT22014.1"/>
    <property type="molecule type" value="Genomic_DNA"/>
</dbReference>
<name>A0A1S1HIB6_9SPHN</name>
<dbReference type="Gene3D" id="3.10.450.50">
    <property type="match status" value="1"/>
</dbReference>
<keyword evidence="2" id="KW-1185">Reference proteome</keyword>
<evidence type="ECO:0000313" key="2">
    <source>
        <dbReference type="Proteomes" id="UP000179467"/>
    </source>
</evidence>
<protein>
    <recommendedName>
        <fullName evidence="3">DUF4440 domain-containing protein</fullName>
    </recommendedName>
</protein>
<dbReference type="Proteomes" id="UP000179467">
    <property type="component" value="Unassembled WGS sequence"/>
</dbReference>
<evidence type="ECO:0008006" key="3">
    <source>
        <dbReference type="Google" id="ProtNLM"/>
    </source>
</evidence>
<gene>
    <name evidence="1" type="ORF">BHE75_04029</name>
</gene>
<organism evidence="1 2">
    <name type="scientific">Edaphosphingomonas haloaromaticamans</name>
    <dbReference type="NCBI Taxonomy" id="653954"/>
    <lineage>
        <taxon>Bacteria</taxon>
        <taxon>Pseudomonadati</taxon>
        <taxon>Pseudomonadota</taxon>
        <taxon>Alphaproteobacteria</taxon>
        <taxon>Sphingomonadales</taxon>
        <taxon>Rhizorhabdaceae</taxon>
        <taxon>Edaphosphingomonas</taxon>
    </lineage>
</organism>
<evidence type="ECO:0000313" key="1">
    <source>
        <dbReference type="EMBL" id="OHT22014.1"/>
    </source>
</evidence>
<comment type="caution">
    <text evidence="1">The sequence shown here is derived from an EMBL/GenBank/DDBJ whole genome shotgun (WGS) entry which is preliminary data.</text>
</comment>
<proteinExistence type="predicted"/>
<dbReference type="RefSeq" id="WP_070934973.1">
    <property type="nucleotide sequence ID" value="NZ_MIPT01000001.1"/>
</dbReference>